<name>A0A9D4CA67_DREPO</name>
<gene>
    <name evidence="2" type="ORF">DPMN_062719</name>
</gene>
<evidence type="ECO:0000256" key="1">
    <source>
        <dbReference type="SAM" id="MobiDB-lite"/>
    </source>
</evidence>
<feature type="compositionally biased region" description="Basic and acidic residues" evidence="1">
    <location>
        <begin position="84"/>
        <end position="104"/>
    </location>
</feature>
<keyword evidence="3" id="KW-1185">Reference proteome</keyword>
<dbReference type="EMBL" id="JAIWYP010000013">
    <property type="protein sequence ID" value="KAH3719835.1"/>
    <property type="molecule type" value="Genomic_DNA"/>
</dbReference>
<evidence type="ECO:0000313" key="3">
    <source>
        <dbReference type="Proteomes" id="UP000828390"/>
    </source>
</evidence>
<dbReference type="AlphaFoldDB" id="A0A9D4CA67"/>
<reference evidence="2" key="2">
    <citation type="submission" date="2020-11" db="EMBL/GenBank/DDBJ databases">
        <authorList>
            <person name="McCartney M.A."/>
            <person name="Auch B."/>
            <person name="Kono T."/>
            <person name="Mallez S."/>
            <person name="Becker A."/>
            <person name="Gohl D.M."/>
            <person name="Silverstein K.A.T."/>
            <person name="Koren S."/>
            <person name="Bechman K.B."/>
            <person name="Herman A."/>
            <person name="Abrahante J.E."/>
            <person name="Garbe J."/>
        </authorList>
    </citation>
    <scope>NUCLEOTIDE SEQUENCE</scope>
    <source>
        <strain evidence="2">Duluth1</strain>
        <tissue evidence="2">Whole animal</tissue>
    </source>
</reference>
<protein>
    <submittedName>
        <fullName evidence="2">Uncharacterized protein</fullName>
    </submittedName>
</protein>
<dbReference type="Proteomes" id="UP000828390">
    <property type="component" value="Unassembled WGS sequence"/>
</dbReference>
<comment type="caution">
    <text evidence="2">The sequence shown here is derived from an EMBL/GenBank/DDBJ whole genome shotgun (WGS) entry which is preliminary data.</text>
</comment>
<accession>A0A9D4CA67</accession>
<feature type="region of interest" description="Disordered" evidence="1">
    <location>
        <begin position="84"/>
        <end position="162"/>
    </location>
</feature>
<evidence type="ECO:0000313" key="2">
    <source>
        <dbReference type="EMBL" id="KAH3719835.1"/>
    </source>
</evidence>
<feature type="compositionally biased region" description="Basic and acidic residues" evidence="1">
    <location>
        <begin position="136"/>
        <end position="153"/>
    </location>
</feature>
<sequence>MLQTRFWKYLRNPELKNATRMYYELNITFEELRKKIRQEEQEIVVSMETSQQINVHYIDEQTKLLNDLKEQIKMMEAKLNALTEERHRPMDTERRDTSRYDNRGRSYRGYQHNSTFRGRGGYRQHNNRFNLGNRTYEPRRGTIETDTQQKDTHQSPLNSKKL</sequence>
<organism evidence="2 3">
    <name type="scientific">Dreissena polymorpha</name>
    <name type="common">Zebra mussel</name>
    <name type="synonym">Mytilus polymorpha</name>
    <dbReference type="NCBI Taxonomy" id="45954"/>
    <lineage>
        <taxon>Eukaryota</taxon>
        <taxon>Metazoa</taxon>
        <taxon>Spiralia</taxon>
        <taxon>Lophotrochozoa</taxon>
        <taxon>Mollusca</taxon>
        <taxon>Bivalvia</taxon>
        <taxon>Autobranchia</taxon>
        <taxon>Heteroconchia</taxon>
        <taxon>Euheterodonta</taxon>
        <taxon>Imparidentia</taxon>
        <taxon>Neoheterodontei</taxon>
        <taxon>Myida</taxon>
        <taxon>Dreissenoidea</taxon>
        <taxon>Dreissenidae</taxon>
        <taxon>Dreissena</taxon>
    </lineage>
</organism>
<proteinExistence type="predicted"/>
<reference evidence="2" key="1">
    <citation type="journal article" date="2019" name="bioRxiv">
        <title>The Genome of the Zebra Mussel, Dreissena polymorpha: A Resource for Invasive Species Research.</title>
        <authorList>
            <person name="McCartney M.A."/>
            <person name="Auch B."/>
            <person name="Kono T."/>
            <person name="Mallez S."/>
            <person name="Zhang Y."/>
            <person name="Obille A."/>
            <person name="Becker A."/>
            <person name="Abrahante J.E."/>
            <person name="Garbe J."/>
            <person name="Badalamenti J.P."/>
            <person name="Herman A."/>
            <person name="Mangelson H."/>
            <person name="Liachko I."/>
            <person name="Sullivan S."/>
            <person name="Sone E.D."/>
            <person name="Koren S."/>
            <person name="Silverstein K.A.T."/>
            <person name="Beckman K.B."/>
            <person name="Gohl D.M."/>
        </authorList>
    </citation>
    <scope>NUCLEOTIDE SEQUENCE</scope>
    <source>
        <strain evidence="2">Duluth1</strain>
        <tissue evidence="2">Whole animal</tissue>
    </source>
</reference>